<feature type="region of interest" description="Disordered" evidence="1">
    <location>
        <begin position="1"/>
        <end position="42"/>
    </location>
</feature>
<evidence type="ECO:0000313" key="2">
    <source>
        <dbReference type="EMBL" id="UQC89090.1"/>
    </source>
</evidence>
<accession>A0A9Q8WNG7</accession>
<dbReference type="Proteomes" id="UP000830671">
    <property type="component" value="Chromosome 8"/>
</dbReference>
<dbReference type="AlphaFoldDB" id="A0A9Q8WNG7"/>
<organism evidence="2 3">
    <name type="scientific">Colletotrichum lupini</name>
    <dbReference type="NCBI Taxonomy" id="145971"/>
    <lineage>
        <taxon>Eukaryota</taxon>
        <taxon>Fungi</taxon>
        <taxon>Dikarya</taxon>
        <taxon>Ascomycota</taxon>
        <taxon>Pezizomycotina</taxon>
        <taxon>Sordariomycetes</taxon>
        <taxon>Hypocreomycetidae</taxon>
        <taxon>Glomerellales</taxon>
        <taxon>Glomerellaceae</taxon>
        <taxon>Colletotrichum</taxon>
        <taxon>Colletotrichum acutatum species complex</taxon>
    </lineage>
</organism>
<dbReference type="EMBL" id="CP019480">
    <property type="protein sequence ID" value="UQC89090.1"/>
    <property type="molecule type" value="Genomic_DNA"/>
</dbReference>
<protein>
    <submittedName>
        <fullName evidence="2">Uncharacterized protein</fullName>
    </submittedName>
</protein>
<evidence type="ECO:0000313" key="3">
    <source>
        <dbReference type="Proteomes" id="UP000830671"/>
    </source>
</evidence>
<feature type="compositionally biased region" description="Basic and acidic residues" evidence="1">
    <location>
        <begin position="17"/>
        <end position="28"/>
    </location>
</feature>
<dbReference type="RefSeq" id="XP_049150691.1">
    <property type="nucleotide sequence ID" value="XM_049293545.1"/>
</dbReference>
<reference evidence="2" key="1">
    <citation type="journal article" date="2021" name="Mol. Plant Microbe Interact.">
        <title>Complete Genome Sequence of the Plant-Pathogenic Fungus Colletotrichum lupini.</title>
        <authorList>
            <person name="Baroncelli R."/>
            <person name="Pensec F."/>
            <person name="Da Lio D."/>
            <person name="Boufleur T."/>
            <person name="Vicente I."/>
            <person name="Sarrocco S."/>
            <person name="Picot A."/>
            <person name="Baraldi E."/>
            <person name="Sukno S."/>
            <person name="Thon M."/>
            <person name="Le Floch G."/>
        </authorList>
    </citation>
    <scope>NUCLEOTIDE SEQUENCE</scope>
    <source>
        <strain evidence="2">IMI 504893</strain>
    </source>
</reference>
<evidence type="ECO:0000256" key="1">
    <source>
        <dbReference type="SAM" id="MobiDB-lite"/>
    </source>
</evidence>
<name>A0A9Q8WNG7_9PEZI</name>
<gene>
    <name evidence="2" type="ORF">CLUP02_14618</name>
</gene>
<proteinExistence type="predicted"/>
<keyword evidence="3" id="KW-1185">Reference proteome</keyword>
<sequence length="92" mass="9812">MKGHLESLDPSSCSKKFPTEPARRDAPGTHKQKTPPADSASLQATTTAYEYGPIGTLVRIPCHTADALLLLLLLLLLGMKCISSSLPRVRGA</sequence>
<dbReference type="GeneID" id="73348555"/>
<dbReference type="KEGG" id="clup:CLUP02_14618"/>